<dbReference type="PANTHER" id="PTHR23135">
    <property type="entry name" value="MUR LIGASE FAMILY MEMBER"/>
    <property type="match status" value="1"/>
</dbReference>
<evidence type="ECO:0000256" key="5">
    <source>
        <dbReference type="ARBA" id="ARBA00013005"/>
    </source>
</evidence>
<dbReference type="Gene3D" id="3.90.190.20">
    <property type="entry name" value="Mur ligase, C-terminal domain"/>
    <property type="match status" value="1"/>
</dbReference>
<dbReference type="SUPFAM" id="SSF53244">
    <property type="entry name" value="MurD-like peptide ligases, peptide-binding domain"/>
    <property type="match status" value="1"/>
</dbReference>
<dbReference type="InterPro" id="IPR011810">
    <property type="entry name" value="Cya_phycin_syn"/>
</dbReference>
<evidence type="ECO:0000256" key="2">
    <source>
        <dbReference type="ARBA" id="ARBA00009060"/>
    </source>
</evidence>
<dbReference type="GO" id="GO:0005524">
    <property type="term" value="F:ATP binding"/>
    <property type="evidence" value="ECO:0007669"/>
    <property type="project" value="UniProtKB-UniRule"/>
</dbReference>
<dbReference type="Pfam" id="PF08245">
    <property type="entry name" value="Mur_ligase_M"/>
    <property type="match status" value="1"/>
</dbReference>
<dbReference type="InterPro" id="IPR044019">
    <property type="entry name" value="Cyanophycin_syn_N"/>
</dbReference>
<dbReference type="EMBL" id="CADCTQ010000640">
    <property type="protein sequence ID" value="CAA9335533.1"/>
    <property type="molecule type" value="Genomic_DNA"/>
</dbReference>
<name>A0A6J4LNE4_9SPHI</name>
<accession>A0A6J4LNE4</accession>
<evidence type="ECO:0000256" key="3">
    <source>
        <dbReference type="ARBA" id="ARBA00011738"/>
    </source>
</evidence>
<dbReference type="Pfam" id="PF02875">
    <property type="entry name" value="Mur_ligase_C"/>
    <property type="match status" value="1"/>
</dbReference>
<evidence type="ECO:0000256" key="11">
    <source>
        <dbReference type="ARBA" id="ARBA00048094"/>
    </source>
</evidence>
<comment type="similarity">
    <text evidence="2">In the C-terminal section; belongs to the MurCDEF family.</text>
</comment>
<dbReference type="GO" id="GO:0071160">
    <property type="term" value="F:cyanophycin synthetase activity (L-aspartate-adding)"/>
    <property type="evidence" value="ECO:0007669"/>
    <property type="project" value="UniProtKB-EC"/>
</dbReference>
<evidence type="ECO:0000256" key="12">
    <source>
        <dbReference type="ARBA" id="ARBA00048425"/>
    </source>
</evidence>
<dbReference type="Pfam" id="PF08443">
    <property type="entry name" value="RimK"/>
    <property type="match status" value="1"/>
</dbReference>
<reference evidence="15" key="1">
    <citation type="submission" date="2020-02" db="EMBL/GenBank/DDBJ databases">
        <authorList>
            <person name="Meier V. D."/>
        </authorList>
    </citation>
    <scope>NUCLEOTIDE SEQUENCE</scope>
    <source>
        <strain evidence="15">AVDCRST_MAG56</strain>
    </source>
</reference>
<comment type="function">
    <text evidence="1">Catalyzes the ATP-dependent polymerization of arginine and aspartate to multi-L-arginyl-poly-L-aspartic acid (cyanophycin; a water-insoluble reserve polymer).</text>
</comment>
<evidence type="ECO:0000256" key="9">
    <source>
        <dbReference type="ARBA" id="ARBA00022840"/>
    </source>
</evidence>
<keyword evidence="8 13" id="KW-0547">Nucleotide-binding</keyword>
<dbReference type="EC" id="6.3.2.29" evidence="5"/>
<feature type="domain" description="ATP-grasp" evidence="14">
    <location>
        <begin position="213"/>
        <end position="466"/>
    </location>
</feature>
<dbReference type="PROSITE" id="PS50975">
    <property type="entry name" value="ATP_GRASP"/>
    <property type="match status" value="1"/>
</dbReference>
<dbReference type="SUPFAM" id="SSF56059">
    <property type="entry name" value="Glutathione synthetase ATP-binding domain-like"/>
    <property type="match status" value="1"/>
</dbReference>
<dbReference type="GO" id="GO:0071161">
    <property type="term" value="F:cyanophycin synthetase activity (L-arginine-adding)"/>
    <property type="evidence" value="ECO:0007669"/>
    <property type="project" value="UniProtKB-EC"/>
</dbReference>
<dbReference type="InterPro" id="IPR013651">
    <property type="entry name" value="ATP-grasp_RimK-type"/>
</dbReference>
<dbReference type="InterPro" id="IPR004101">
    <property type="entry name" value="Mur_ligase_C"/>
</dbReference>
<dbReference type="AlphaFoldDB" id="A0A6J4LNE4"/>
<comment type="catalytic activity">
    <reaction evidence="12">
        <text>[L-4-(L-arginin-2-N-yl)aspartate](n) + L-aspartate + ATP = [L-4-(L-arginin-2-N-yl)aspartate](n)-L-aspartate + ADP + phosphate + H(+)</text>
        <dbReference type="Rhea" id="RHEA:13277"/>
        <dbReference type="Rhea" id="RHEA-COMP:13728"/>
        <dbReference type="Rhea" id="RHEA-COMP:13733"/>
        <dbReference type="ChEBI" id="CHEBI:15378"/>
        <dbReference type="ChEBI" id="CHEBI:29991"/>
        <dbReference type="ChEBI" id="CHEBI:30616"/>
        <dbReference type="ChEBI" id="CHEBI:43474"/>
        <dbReference type="ChEBI" id="CHEBI:137986"/>
        <dbReference type="ChEBI" id="CHEBI:137990"/>
        <dbReference type="ChEBI" id="CHEBI:456216"/>
        <dbReference type="EC" id="6.3.2.29"/>
    </reaction>
</comment>
<evidence type="ECO:0000256" key="13">
    <source>
        <dbReference type="PROSITE-ProRule" id="PRU00409"/>
    </source>
</evidence>
<organism evidence="15">
    <name type="scientific">uncultured Cytophagales bacterium</name>
    <dbReference type="NCBI Taxonomy" id="158755"/>
    <lineage>
        <taxon>Bacteria</taxon>
        <taxon>Pseudomonadati</taxon>
        <taxon>Bacteroidota</taxon>
        <taxon>Sphingobacteriia</taxon>
        <taxon>Sphingobacteriales</taxon>
        <taxon>environmental samples</taxon>
    </lineage>
</organism>
<dbReference type="SUPFAM" id="SSF53623">
    <property type="entry name" value="MurD-like peptide ligases, catalytic domain"/>
    <property type="match status" value="1"/>
</dbReference>
<evidence type="ECO:0000256" key="7">
    <source>
        <dbReference type="ARBA" id="ARBA00022598"/>
    </source>
</evidence>
<protein>
    <recommendedName>
        <fullName evidence="6">Cyanophycin synthetase</fullName>
        <ecNumber evidence="5">6.3.2.29</ecNumber>
        <ecNumber evidence="4">6.3.2.30</ecNumber>
    </recommendedName>
    <alternativeName>
        <fullName evidence="10">Cyanophycin synthase</fullName>
    </alternativeName>
</protein>
<dbReference type="NCBIfam" id="NF010623">
    <property type="entry name" value="PRK14016.1"/>
    <property type="match status" value="1"/>
</dbReference>
<evidence type="ECO:0000259" key="14">
    <source>
        <dbReference type="PROSITE" id="PS50975"/>
    </source>
</evidence>
<dbReference type="NCBIfam" id="TIGR02068">
    <property type="entry name" value="cya_phycin_syn"/>
    <property type="match status" value="1"/>
</dbReference>
<dbReference type="InterPro" id="IPR011761">
    <property type="entry name" value="ATP-grasp"/>
</dbReference>
<dbReference type="GO" id="GO:0046872">
    <property type="term" value="F:metal ion binding"/>
    <property type="evidence" value="ECO:0007669"/>
    <property type="project" value="InterPro"/>
</dbReference>
<proteinExistence type="inferred from homology"/>
<evidence type="ECO:0000313" key="15">
    <source>
        <dbReference type="EMBL" id="CAA9335533.1"/>
    </source>
</evidence>
<dbReference type="PANTHER" id="PTHR23135:SF18">
    <property type="entry name" value="CYANOPHYCIN SYNTHETASE"/>
    <property type="match status" value="1"/>
</dbReference>
<dbReference type="InterPro" id="IPR013221">
    <property type="entry name" value="Mur_ligase_cen"/>
</dbReference>
<evidence type="ECO:0000256" key="6">
    <source>
        <dbReference type="ARBA" id="ARBA00022036"/>
    </source>
</evidence>
<dbReference type="Gene3D" id="3.40.1190.10">
    <property type="entry name" value="Mur-like, catalytic domain"/>
    <property type="match status" value="1"/>
</dbReference>
<comment type="subunit">
    <text evidence="3">Homodimer.</text>
</comment>
<evidence type="ECO:0000256" key="8">
    <source>
        <dbReference type="ARBA" id="ARBA00022741"/>
    </source>
</evidence>
<dbReference type="Gene3D" id="3.30.470.20">
    <property type="entry name" value="ATP-grasp fold, B domain"/>
    <property type="match status" value="2"/>
</dbReference>
<evidence type="ECO:0000256" key="4">
    <source>
        <dbReference type="ARBA" id="ARBA00012968"/>
    </source>
</evidence>
<evidence type="ECO:0000256" key="10">
    <source>
        <dbReference type="ARBA" id="ARBA00031353"/>
    </source>
</evidence>
<dbReference type="EC" id="6.3.2.30" evidence="4"/>
<dbReference type="InterPro" id="IPR036615">
    <property type="entry name" value="Mur_ligase_C_dom_sf"/>
</dbReference>
<dbReference type="InterPro" id="IPR036565">
    <property type="entry name" value="Mur-like_cat_sf"/>
</dbReference>
<evidence type="ECO:0000256" key="1">
    <source>
        <dbReference type="ARBA" id="ARBA00003184"/>
    </source>
</evidence>
<sequence length="898" mass="95093">MHGPNYWSIHHPRLLVSQLDLAAHRDCSPNQIARCSRQLAELLPGLAAHCCLEDRPGGPAGRLPAGNQLAYLVERIAVHLQTLAGSPGTFGGTESSGREGVYYVLTEYHAEEAGRYALRAAVRIAEALLKGASYEPQADIAALRALHAEAFPGPSTHALLEEARRRNIPVLSLSPDGLYQLGYGAHQRRIRASIAGNTSYLGVEIAGNKRETKHLLRQAGIPVPEGTTVKSKLELPAALARVGFPAVIKPLDGHQGKGISVGIRSESEAREALELAQLFSAEAIVEQYIEGQDFRVLVVNGRFVAAALRKPAAVTGDGTSTIRELVGQVNADPRRGAGHGSNLTAIGLDDLTEALLEEKGLSPDSVLPEGREVLLKKTANLSTGGTATDVTGQVHPDNIRLAERVARIVGLDICGIDLMAPSLAVPVSTHGGAVIEVNAAPGLRMHLSPSEGEPRNVAAPILDMLFPAGAPSRIPIVAITGTNGKTTVARLTAHLAAGAGRRVGFTCTDGIYLDGKRVQPGDNTGPLSAQFILREPDVDFAVLECARGGLLRAGLGFDQCDVAIVTNVAADHLGQGGIHSITQMARLKAVLPFSVKPGGWAVLNADDDRVYAMRENLPARVALFSLDPRNRRLLDHALTGGLIATVDDGMIILDEGGKYIQIAKVAQVPVTFAGTAPFMTGNVLASVLAAYVSGLDVEGVRQALPTFVPSAEMTPGRMNLFEFGGFRLLVDYAHNPAGLRALGEYIRQTGATTKVGIVTGVGDRRDEDIREMGEVAAGLFDEVIIRFDQDLRGRTMDQILDLLLEGIRRVDARKPVRVFSTEEEALVLAVRNARPGWLVVDCTDKVADALAVVARLQQAEESSLGVGNAAPVDEQGNGRPVAPVTVYAGSLPVTGSAT</sequence>
<gene>
    <name evidence="15" type="ORF">AVDCRST_MAG56-7640</name>
</gene>
<dbReference type="Pfam" id="PF18921">
    <property type="entry name" value="Cyanophycin_syn"/>
    <property type="match status" value="1"/>
</dbReference>
<keyword evidence="9 13" id="KW-0067">ATP-binding</keyword>
<comment type="catalytic activity">
    <reaction evidence="11">
        <text>[L-4-(L-arginin-2-N-yl)aspartate](n)-L-aspartate + L-arginine + ATP = [L-4-(L-arginin-2-N-yl)aspartate](n+1) + ADP + phosphate + H(+)</text>
        <dbReference type="Rhea" id="RHEA:23888"/>
        <dbReference type="Rhea" id="RHEA-COMP:13732"/>
        <dbReference type="Rhea" id="RHEA-COMP:13733"/>
        <dbReference type="ChEBI" id="CHEBI:15378"/>
        <dbReference type="ChEBI" id="CHEBI:30616"/>
        <dbReference type="ChEBI" id="CHEBI:32682"/>
        <dbReference type="ChEBI" id="CHEBI:43474"/>
        <dbReference type="ChEBI" id="CHEBI:137986"/>
        <dbReference type="ChEBI" id="CHEBI:137990"/>
        <dbReference type="ChEBI" id="CHEBI:456216"/>
        <dbReference type="EC" id="6.3.2.30"/>
    </reaction>
</comment>
<keyword evidence="7 15" id="KW-0436">Ligase</keyword>